<evidence type="ECO:0000313" key="3">
    <source>
        <dbReference type="Proteomes" id="UP000824120"/>
    </source>
</evidence>
<accession>A0A9J5ZJT3</accession>
<feature type="compositionally biased region" description="Basic and acidic residues" evidence="1">
    <location>
        <begin position="9"/>
        <end position="28"/>
    </location>
</feature>
<dbReference type="AlphaFoldDB" id="A0A9J5ZJT3"/>
<dbReference type="Proteomes" id="UP000824120">
    <property type="component" value="Chromosome 4"/>
</dbReference>
<organism evidence="2 3">
    <name type="scientific">Solanum commersonii</name>
    <name type="common">Commerson's wild potato</name>
    <name type="synonym">Commerson's nightshade</name>
    <dbReference type="NCBI Taxonomy" id="4109"/>
    <lineage>
        <taxon>Eukaryota</taxon>
        <taxon>Viridiplantae</taxon>
        <taxon>Streptophyta</taxon>
        <taxon>Embryophyta</taxon>
        <taxon>Tracheophyta</taxon>
        <taxon>Spermatophyta</taxon>
        <taxon>Magnoliopsida</taxon>
        <taxon>eudicotyledons</taxon>
        <taxon>Gunneridae</taxon>
        <taxon>Pentapetalae</taxon>
        <taxon>asterids</taxon>
        <taxon>lamiids</taxon>
        <taxon>Solanales</taxon>
        <taxon>Solanaceae</taxon>
        <taxon>Solanoideae</taxon>
        <taxon>Solaneae</taxon>
        <taxon>Solanum</taxon>
    </lineage>
</organism>
<evidence type="ECO:0000313" key="2">
    <source>
        <dbReference type="EMBL" id="KAG5611614.1"/>
    </source>
</evidence>
<dbReference type="EMBL" id="JACXVP010000004">
    <property type="protein sequence ID" value="KAG5611614.1"/>
    <property type="molecule type" value="Genomic_DNA"/>
</dbReference>
<feature type="region of interest" description="Disordered" evidence="1">
    <location>
        <begin position="1"/>
        <end position="63"/>
    </location>
</feature>
<reference evidence="2 3" key="1">
    <citation type="submission" date="2020-09" db="EMBL/GenBank/DDBJ databases">
        <title>De no assembly of potato wild relative species, Solanum commersonii.</title>
        <authorList>
            <person name="Cho K."/>
        </authorList>
    </citation>
    <scope>NUCLEOTIDE SEQUENCE [LARGE SCALE GENOMIC DNA]</scope>
    <source>
        <strain evidence="2">LZ3.2</strain>
        <tissue evidence="2">Leaf</tissue>
    </source>
</reference>
<keyword evidence="3" id="KW-1185">Reference proteome</keyword>
<evidence type="ECO:0000256" key="1">
    <source>
        <dbReference type="SAM" id="MobiDB-lite"/>
    </source>
</evidence>
<feature type="compositionally biased region" description="Basic residues" evidence="1">
    <location>
        <begin position="38"/>
        <end position="50"/>
    </location>
</feature>
<gene>
    <name evidence="2" type="ORF">H5410_022895</name>
</gene>
<protein>
    <submittedName>
        <fullName evidence="2">Uncharacterized protein</fullName>
    </submittedName>
</protein>
<name>A0A9J5ZJT3_SOLCO</name>
<sequence>MHLTSNKSRIFDSKDPNWAELRSKRSHDPTIMTNQSSNKRKSKKKVHALSKSKDAKTSKKRGRKVVHLINRPTLPMLFPRYMIIVVFY</sequence>
<proteinExistence type="predicted"/>
<comment type="caution">
    <text evidence="2">The sequence shown here is derived from an EMBL/GenBank/DDBJ whole genome shotgun (WGS) entry which is preliminary data.</text>
</comment>